<accession>A0A0E9W5Z5</accession>
<protein>
    <submittedName>
        <fullName evidence="1">Uncharacterized protein</fullName>
    </submittedName>
</protein>
<evidence type="ECO:0000313" key="1">
    <source>
        <dbReference type="EMBL" id="JAH85020.1"/>
    </source>
</evidence>
<organism evidence="1">
    <name type="scientific">Anguilla anguilla</name>
    <name type="common">European freshwater eel</name>
    <name type="synonym">Muraena anguilla</name>
    <dbReference type="NCBI Taxonomy" id="7936"/>
    <lineage>
        <taxon>Eukaryota</taxon>
        <taxon>Metazoa</taxon>
        <taxon>Chordata</taxon>
        <taxon>Craniata</taxon>
        <taxon>Vertebrata</taxon>
        <taxon>Euteleostomi</taxon>
        <taxon>Actinopterygii</taxon>
        <taxon>Neopterygii</taxon>
        <taxon>Teleostei</taxon>
        <taxon>Anguilliformes</taxon>
        <taxon>Anguillidae</taxon>
        <taxon>Anguilla</taxon>
    </lineage>
</organism>
<sequence length="38" mass="4416">MLSIPYIFIAYRNTVTRCLYVSGRFEVVPIFIRSMGSD</sequence>
<reference evidence="1" key="1">
    <citation type="submission" date="2014-11" db="EMBL/GenBank/DDBJ databases">
        <authorList>
            <person name="Amaro Gonzalez C."/>
        </authorList>
    </citation>
    <scope>NUCLEOTIDE SEQUENCE</scope>
</reference>
<reference evidence="1" key="2">
    <citation type="journal article" date="2015" name="Fish Shellfish Immunol.">
        <title>Early steps in the European eel (Anguilla anguilla)-Vibrio vulnificus interaction in the gills: Role of the RtxA13 toxin.</title>
        <authorList>
            <person name="Callol A."/>
            <person name="Pajuelo D."/>
            <person name="Ebbesson L."/>
            <person name="Teles M."/>
            <person name="MacKenzie S."/>
            <person name="Amaro C."/>
        </authorList>
    </citation>
    <scope>NUCLEOTIDE SEQUENCE</scope>
</reference>
<proteinExistence type="predicted"/>
<dbReference type="AlphaFoldDB" id="A0A0E9W5Z5"/>
<dbReference type="EMBL" id="GBXM01023557">
    <property type="protein sequence ID" value="JAH85020.1"/>
    <property type="molecule type" value="Transcribed_RNA"/>
</dbReference>
<name>A0A0E9W5Z5_ANGAN</name>